<keyword evidence="10" id="KW-0472">Membrane</keyword>
<dbReference type="EMBL" id="JBHEZZ010000004">
    <property type="protein sequence ID" value="MFC1401699.1"/>
    <property type="molecule type" value="Genomic_DNA"/>
</dbReference>
<comment type="caution">
    <text evidence="12">The sequence shown here is derived from an EMBL/GenBank/DDBJ whole genome shotgun (WGS) entry which is preliminary data.</text>
</comment>
<dbReference type="EC" id="2.7.13.3" evidence="2"/>
<evidence type="ECO:0000256" key="8">
    <source>
        <dbReference type="ARBA" id="ARBA00023012"/>
    </source>
</evidence>
<organism evidence="12 13">
    <name type="scientific">Streptacidiphilus cavernicola</name>
    <dbReference type="NCBI Taxonomy" id="3342716"/>
    <lineage>
        <taxon>Bacteria</taxon>
        <taxon>Bacillati</taxon>
        <taxon>Actinomycetota</taxon>
        <taxon>Actinomycetes</taxon>
        <taxon>Kitasatosporales</taxon>
        <taxon>Streptomycetaceae</taxon>
        <taxon>Streptacidiphilus</taxon>
    </lineage>
</organism>
<evidence type="ECO:0000256" key="5">
    <source>
        <dbReference type="ARBA" id="ARBA00022741"/>
    </source>
</evidence>
<dbReference type="RefSeq" id="WP_198037603.1">
    <property type="nucleotide sequence ID" value="NZ_JBHEZZ010000004.1"/>
</dbReference>
<name>A0ABV6UJR7_9ACTN</name>
<feature type="region of interest" description="Disordered" evidence="9">
    <location>
        <begin position="365"/>
        <end position="389"/>
    </location>
</feature>
<dbReference type="Proteomes" id="UP001592528">
    <property type="component" value="Unassembled WGS sequence"/>
</dbReference>
<evidence type="ECO:0000256" key="2">
    <source>
        <dbReference type="ARBA" id="ARBA00012438"/>
    </source>
</evidence>
<keyword evidence="8" id="KW-0902">Two-component regulatory system</keyword>
<dbReference type="InterPro" id="IPR003594">
    <property type="entry name" value="HATPase_dom"/>
</dbReference>
<dbReference type="GO" id="GO:0016301">
    <property type="term" value="F:kinase activity"/>
    <property type="evidence" value="ECO:0007669"/>
    <property type="project" value="UniProtKB-KW"/>
</dbReference>
<feature type="domain" description="Histidine kinase/HSP90-like ATPase" evidence="11">
    <location>
        <begin position="291"/>
        <end position="385"/>
    </location>
</feature>
<evidence type="ECO:0000256" key="7">
    <source>
        <dbReference type="ARBA" id="ARBA00022840"/>
    </source>
</evidence>
<keyword evidence="5" id="KW-0547">Nucleotide-binding</keyword>
<keyword evidence="13" id="KW-1185">Reference proteome</keyword>
<sequence>MLVDLMVDAEERPAVRPWTPADLGLGLLFAVTLAAFALRIAGEGRAWMFGCCVGLVVCTAALYRERHRIGTAAVGIAAAAAGGVVARIADLPREPGAASALALLVIVGSAARTLPPRTAAGVTVGGMAAMAVDWVTVDPRSGVWHGPLQLGLLSWAVALGTGLWLRLLDYRRHAAVEAVRREERLDLARELHDIVAHHLTGVVLQTQAARIVARRSPEALDGTLAGIEQAGADALAAMRRVVGLLRDAEEGAGTAPGPEQLTDLVRRFEGQGHGPAVRLNLPADSTPWPPEVTSTVYRVVQEALTNIARHAPHARSATVDVARAPSGLSVEVVDDAPPGAARHPHRSGFGLVGMRERVEALGGTLQAGPRPESGWSIRATLPVPEGDRS</sequence>
<protein>
    <recommendedName>
        <fullName evidence="2">histidine kinase</fullName>
        <ecNumber evidence="2">2.7.13.3</ecNumber>
    </recommendedName>
</protein>
<dbReference type="PANTHER" id="PTHR24421">
    <property type="entry name" value="NITRATE/NITRITE SENSOR PROTEIN NARX-RELATED"/>
    <property type="match status" value="1"/>
</dbReference>
<proteinExistence type="predicted"/>
<dbReference type="SUPFAM" id="SSF55874">
    <property type="entry name" value="ATPase domain of HSP90 chaperone/DNA topoisomerase II/histidine kinase"/>
    <property type="match status" value="1"/>
</dbReference>
<keyword evidence="4" id="KW-0808">Transferase</keyword>
<feature type="transmembrane region" description="Helical" evidence="10">
    <location>
        <begin position="46"/>
        <end position="63"/>
    </location>
</feature>
<dbReference type="Pfam" id="PF02518">
    <property type="entry name" value="HATPase_c"/>
    <property type="match status" value="1"/>
</dbReference>
<dbReference type="Gene3D" id="1.20.5.1930">
    <property type="match status" value="1"/>
</dbReference>
<feature type="transmembrane region" description="Helical" evidence="10">
    <location>
        <begin position="143"/>
        <end position="165"/>
    </location>
</feature>
<evidence type="ECO:0000256" key="9">
    <source>
        <dbReference type="SAM" id="MobiDB-lite"/>
    </source>
</evidence>
<evidence type="ECO:0000259" key="11">
    <source>
        <dbReference type="SMART" id="SM00387"/>
    </source>
</evidence>
<accession>A0ABV6UJR7</accession>
<dbReference type="CDD" id="cd16917">
    <property type="entry name" value="HATPase_UhpB-NarQ-NarX-like"/>
    <property type="match status" value="1"/>
</dbReference>
<gene>
    <name evidence="12" type="ORF">ACEZDJ_10400</name>
</gene>
<dbReference type="SMART" id="SM00387">
    <property type="entry name" value="HATPase_c"/>
    <property type="match status" value="1"/>
</dbReference>
<dbReference type="InterPro" id="IPR036890">
    <property type="entry name" value="HATPase_C_sf"/>
</dbReference>
<keyword evidence="6 12" id="KW-0418">Kinase</keyword>
<evidence type="ECO:0000256" key="3">
    <source>
        <dbReference type="ARBA" id="ARBA00022553"/>
    </source>
</evidence>
<feature type="transmembrane region" description="Helical" evidence="10">
    <location>
        <begin position="70"/>
        <end position="89"/>
    </location>
</feature>
<keyword evidence="10" id="KW-0812">Transmembrane</keyword>
<keyword evidence="3" id="KW-0597">Phosphoprotein</keyword>
<dbReference type="Pfam" id="PF07730">
    <property type="entry name" value="HisKA_3"/>
    <property type="match status" value="1"/>
</dbReference>
<comment type="catalytic activity">
    <reaction evidence="1">
        <text>ATP + protein L-histidine = ADP + protein N-phospho-L-histidine.</text>
        <dbReference type="EC" id="2.7.13.3"/>
    </reaction>
</comment>
<dbReference type="PANTHER" id="PTHR24421:SF10">
    <property type="entry name" value="NITRATE_NITRITE SENSOR PROTEIN NARQ"/>
    <property type="match status" value="1"/>
</dbReference>
<dbReference type="InterPro" id="IPR011712">
    <property type="entry name" value="Sig_transdc_His_kin_sub3_dim/P"/>
</dbReference>
<evidence type="ECO:0000256" key="4">
    <source>
        <dbReference type="ARBA" id="ARBA00022679"/>
    </source>
</evidence>
<dbReference type="Gene3D" id="3.30.565.10">
    <property type="entry name" value="Histidine kinase-like ATPase, C-terminal domain"/>
    <property type="match status" value="1"/>
</dbReference>
<evidence type="ECO:0000313" key="12">
    <source>
        <dbReference type="EMBL" id="MFC1401699.1"/>
    </source>
</evidence>
<keyword evidence="7" id="KW-0067">ATP-binding</keyword>
<keyword evidence="10" id="KW-1133">Transmembrane helix</keyword>
<feature type="transmembrane region" description="Helical" evidence="10">
    <location>
        <begin position="21"/>
        <end position="40"/>
    </location>
</feature>
<evidence type="ECO:0000256" key="6">
    <source>
        <dbReference type="ARBA" id="ARBA00022777"/>
    </source>
</evidence>
<reference evidence="12 13" key="1">
    <citation type="submission" date="2024-09" db="EMBL/GenBank/DDBJ databases">
        <authorList>
            <person name="Lee S.D."/>
        </authorList>
    </citation>
    <scope>NUCLEOTIDE SEQUENCE [LARGE SCALE GENOMIC DNA]</scope>
    <source>
        <strain evidence="12 13">N1-5</strain>
    </source>
</reference>
<evidence type="ECO:0000313" key="13">
    <source>
        <dbReference type="Proteomes" id="UP001592528"/>
    </source>
</evidence>
<evidence type="ECO:0000256" key="10">
    <source>
        <dbReference type="SAM" id="Phobius"/>
    </source>
</evidence>
<evidence type="ECO:0000256" key="1">
    <source>
        <dbReference type="ARBA" id="ARBA00000085"/>
    </source>
</evidence>
<dbReference type="InterPro" id="IPR050482">
    <property type="entry name" value="Sensor_HK_TwoCompSys"/>
</dbReference>